<evidence type="ECO:0000313" key="2">
    <source>
        <dbReference type="EMBL" id="VDO44997.1"/>
    </source>
</evidence>
<gene>
    <name evidence="2" type="ORF">HPBE_LOCUS3825</name>
</gene>
<dbReference type="Pfam" id="PF07679">
    <property type="entry name" value="I-set"/>
    <property type="match status" value="1"/>
</dbReference>
<feature type="domain" description="Immunoglobulin I-set" evidence="1">
    <location>
        <begin position="8"/>
        <end position="68"/>
    </location>
</feature>
<name>A0A183FCD2_HELPZ</name>
<evidence type="ECO:0000313" key="4">
    <source>
        <dbReference type="WBParaSite" id="HPBE_0000382401-mRNA-1"/>
    </source>
</evidence>
<dbReference type="InterPro" id="IPR013098">
    <property type="entry name" value="Ig_I-set"/>
</dbReference>
<protein>
    <submittedName>
        <fullName evidence="4">I-set domain-containing protein</fullName>
    </submittedName>
</protein>
<proteinExistence type="predicted"/>
<keyword evidence="3" id="KW-1185">Reference proteome</keyword>
<dbReference type="Proteomes" id="UP000050761">
    <property type="component" value="Unassembled WGS sequence"/>
</dbReference>
<evidence type="ECO:0000313" key="3">
    <source>
        <dbReference type="Proteomes" id="UP000050761"/>
    </source>
</evidence>
<dbReference type="AlphaFoldDB" id="A0A183FCD2"/>
<reference evidence="2 3" key="1">
    <citation type="submission" date="2018-11" db="EMBL/GenBank/DDBJ databases">
        <authorList>
            <consortium name="Pathogen Informatics"/>
        </authorList>
    </citation>
    <scope>NUCLEOTIDE SEQUENCE [LARGE SCALE GENOMIC DNA]</scope>
</reference>
<dbReference type="SUPFAM" id="SSF48726">
    <property type="entry name" value="Immunoglobulin"/>
    <property type="match status" value="1"/>
</dbReference>
<accession>A0A183FCD2</accession>
<dbReference type="Gene3D" id="2.60.40.10">
    <property type="entry name" value="Immunoglobulins"/>
    <property type="match status" value="1"/>
</dbReference>
<evidence type="ECO:0000259" key="1">
    <source>
        <dbReference type="Pfam" id="PF07679"/>
    </source>
</evidence>
<dbReference type="InterPro" id="IPR036179">
    <property type="entry name" value="Ig-like_dom_sf"/>
</dbReference>
<accession>A0A3P7WE52</accession>
<dbReference type="EMBL" id="UZAH01016205">
    <property type="protein sequence ID" value="VDO44997.1"/>
    <property type="molecule type" value="Genomic_DNA"/>
</dbReference>
<dbReference type="WBParaSite" id="HPBE_0000382401-mRNA-1">
    <property type="protein sequence ID" value="HPBE_0000382401-mRNA-1"/>
    <property type="gene ID" value="HPBE_0000382401"/>
</dbReference>
<dbReference type="OrthoDB" id="6244967at2759"/>
<sequence>MSEVLEVKYEWHVNGQPLSEVHLQSGHYKVESDNSLLVRNPTQYDSAKYKCIASTKLDKVEKEVQIQIKGSVALSL</sequence>
<organism evidence="3 4">
    <name type="scientific">Heligmosomoides polygyrus</name>
    <name type="common">Parasitic roundworm</name>
    <dbReference type="NCBI Taxonomy" id="6339"/>
    <lineage>
        <taxon>Eukaryota</taxon>
        <taxon>Metazoa</taxon>
        <taxon>Ecdysozoa</taxon>
        <taxon>Nematoda</taxon>
        <taxon>Chromadorea</taxon>
        <taxon>Rhabditida</taxon>
        <taxon>Rhabditina</taxon>
        <taxon>Rhabditomorpha</taxon>
        <taxon>Strongyloidea</taxon>
        <taxon>Heligmosomidae</taxon>
        <taxon>Heligmosomoides</taxon>
    </lineage>
</organism>
<reference evidence="4" key="2">
    <citation type="submission" date="2019-09" db="UniProtKB">
        <authorList>
            <consortium name="WormBaseParasite"/>
        </authorList>
    </citation>
    <scope>IDENTIFICATION</scope>
</reference>
<dbReference type="InterPro" id="IPR013783">
    <property type="entry name" value="Ig-like_fold"/>
</dbReference>